<gene>
    <name evidence="1" type="ORF">APLA_LOCUS4582</name>
</gene>
<reference evidence="1 2" key="1">
    <citation type="submission" date="2020-04" db="EMBL/GenBank/DDBJ databases">
        <authorList>
            <person name="Wallbank WR R."/>
            <person name="Pardo Diaz C."/>
            <person name="Kozak K."/>
            <person name="Martin S."/>
            <person name="Jiggins C."/>
            <person name="Moest M."/>
            <person name="Warren A I."/>
            <person name="Byers J.R.P. K."/>
            <person name="Montejo-Kovacevich G."/>
            <person name="Yen C E."/>
        </authorList>
    </citation>
    <scope>NUCLEOTIDE SEQUENCE [LARGE SCALE GENOMIC DNA]</scope>
</reference>
<evidence type="ECO:0000313" key="2">
    <source>
        <dbReference type="Proteomes" id="UP000494106"/>
    </source>
</evidence>
<accession>A0A8S0ZE37</accession>
<dbReference type="Proteomes" id="UP000494106">
    <property type="component" value="Unassembled WGS sequence"/>
</dbReference>
<dbReference type="EMBL" id="CADEBC010000473">
    <property type="protein sequence ID" value="CAB3231721.1"/>
    <property type="molecule type" value="Genomic_DNA"/>
</dbReference>
<dbReference type="AlphaFoldDB" id="A0A8S0ZE37"/>
<dbReference type="PANTHER" id="PTHR16071">
    <property type="entry name" value="CHROMOSOME 1 OPEN READING FRAME 112"/>
    <property type="match status" value="1"/>
</dbReference>
<protein>
    <submittedName>
        <fullName evidence="1">Uncharacterized protein</fullName>
    </submittedName>
</protein>
<comment type="caution">
    <text evidence="1">The sequence shown here is derived from an EMBL/GenBank/DDBJ whole genome shotgun (WGS) entry which is preliminary data.</text>
</comment>
<keyword evidence="2" id="KW-1185">Reference proteome</keyword>
<evidence type="ECO:0000313" key="1">
    <source>
        <dbReference type="EMBL" id="CAB3231721.1"/>
    </source>
</evidence>
<name>A0A8S0ZE37_ARCPL</name>
<organism evidence="1 2">
    <name type="scientific">Arctia plantaginis</name>
    <name type="common">Wood tiger moth</name>
    <name type="synonym">Phalaena plantaginis</name>
    <dbReference type="NCBI Taxonomy" id="874455"/>
    <lineage>
        <taxon>Eukaryota</taxon>
        <taxon>Metazoa</taxon>
        <taxon>Ecdysozoa</taxon>
        <taxon>Arthropoda</taxon>
        <taxon>Hexapoda</taxon>
        <taxon>Insecta</taxon>
        <taxon>Pterygota</taxon>
        <taxon>Neoptera</taxon>
        <taxon>Endopterygota</taxon>
        <taxon>Lepidoptera</taxon>
        <taxon>Glossata</taxon>
        <taxon>Ditrysia</taxon>
        <taxon>Noctuoidea</taxon>
        <taxon>Erebidae</taxon>
        <taxon>Arctiinae</taxon>
        <taxon>Arctia</taxon>
    </lineage>
</organism>
<dbReference type="InterPro" id="IPR027902">
    <property type="entry name" value="DUF4487"/>
</dbReference>
<proteinExistence type="predicted"/>
<dbReference type="OrthoDB" id="6088000at2759"/>
<sequence length="893" mass="102006">MDNSQSSDFLSESTDIFCNSPDADSTIMDTVTYESLVSNTKLAFNNVRKEIGRSAFSEYFSSLLKDCSSCISQSLDLITTLLSQTYININKVIEYMGDAASMLQLLSALIKNIIHTISMSCCSMKTFPTVTGQIVMLVFAHCKDSESVYGNQLQMVEKSIKDLFRSCHELQLTYLMALEKHYVFDLTEHEEIDILIEALGINLKIGEIVQSLDVKTMAEQWKAYTMICEKYSSTLMDKKIYSDCTKILCTMVTNTIKTALEENQEQKVILRCLKVSSFTLKILQRVCIIFKHAVNKDYDSIMELLLFVNLNNEAYLQTIGGKSPQFISLFNSNVLSPLNVLLVELLYDNKMLQCICNYDVHAIRKDDKLLGLVILVISTIRSLLQKGGDQLAKLQKHLLINVIYGFLPLCHIWFNMGLIFRCEVSDGYYQTYGLYEHLLTHTVTLASMMIIEEINIMEKRMLEALLGTDCTSAIFTSNLWVLLAGMSSRQLLLAQVVSLSKIYQKLENNILFLDSPQKVNLSHTMGALFEIMANEDKKKIYNMFNISDERNMNLWSCLKIKNLPSEVQCHAEEKTLEQFQTQIQKLASNKNIKIDSVIKLIVMASTCPHTNRDDALEFFVIEAWGKACLNKLKLTMKMLHQGTLWFYKYIEALVALTESVEHIFDGNSVHVVKVLHIIFNVVQEGCTELNLLLIDILCKLANFVPNDMNKHTADTILTQTFGALFENTECIVKNKLYNTLRQYENNSLHRIVYHAINKDESLKEAWTYFIKHGKVMKNGNTTLKKQLEYTMDFKYCHKCIEQGDDFRDSGSVCLQHTLSNNFDLIDIDSLFEPESDAEPACKKAKLNINELEGIVRRLETDASLLCSVKENIFTSEYKNRIKIVCNKLNNIID</sequence>
<dbReference type="PANTHER" id="PTHR16071:SF2">
    <property type="entry name" value="FIGNL1-INTERACTING REGULATOR OF RECOMBINATION AND MITOSIS"/>
    <property type="match status" value="1"/>
</dbReference>